<dbReference type="Proteomes" id="UP000192596">
    <property type="component" value="Unassembled WGS sequence"/>
</dbReference>
<keyword evidence="1" id="KW-1133">Transmembrane helix</keyword>
<evidence type="ECO:0000313" key="2">
    <source>
        <dbReference type="EMBL" id="OQO03995.1"/>
    </source>
</evidence>
<feature type="transmembrane region" description="Helical" evidence="1">
    <location>
        <begin position="392"/>
        <end position="413"/>
    </location>
</feature>
<dbReference type="STRING" id="1507870.A0A1V8SXV8"/>
<accession>A0A1V8SXV8</accession>
<keyword evidence="1" id="KW-0472">Membrane</keyword>
<dbReference type="OrthoDB" id="3796055at2759"/>
<keyword evidence="3" id="KW-1185">Reference proteome</keyword>
<keyword evidence="1" id="KW-0812">Transmembrane</keyword>
<evidence type="ECO:0000313" key="3">
    <source>
        <dbReference type="Proteomes" id="UP000192596"/>
    </source>
</evidence>
<dbReference type="Gene3D" id="1.20.58.340">
    <property type="entry name" value="Magnesium transport protein CorA, transmembrane region"/>
    <property type="match status" value="1"/>
</dbReference>
<name>A0A1V8SXV8_9PEZI</name>
<organism evidence="2 3">
    <name type="scientific">Cryoendolithus antarcticus</name>
    <dbReference type="NCBI Taxonomy" id="1507870"/>
    <lineage>
        <taxon>Eukaryota</taxon>
        <taxon>Fungi</taxon>
        <taxon>Dikarya</taxon>
        <taxon>Ascomycota</taxon>
        <taxon>Pezizomycotina</taxon>
        <taxon>Dothideomycetes</taxon>
        <taxon>Dothideomycetidae</taxon>
        <taxon>Cladosporiales</taxon>
        <taxon>Cladosporiaceae</taxon>
        <taxon>Cryoendolithus</taxon>
    </lineage>
</organism>
<comment type="caution">
    <text evidence="2">The sequence shown here is derived from an EMBL/GenBank/DDBJ whole genome shotgun (WGS) entry which is preliminary data.</text>
</comment>
<dbReference type="InParanoid" id="A0A1V8SXV8"/>
<protein>
    <submittedName>
        <fullName evidence="2">Uncharacterized protein</fullName>
    </submittedName>
</protein>
<sequence length="537" mass="59588">MSTYSIYDTYEGHQDTAEYSEEDGHLCLEMHRKDDDGIGVSSRTLTHAHIEAWLDESHPVGCSAKIRLLVLKPFCEKTPGRKFVPLSREMFGRVLEDFRLPMAVINPIVAHTTLAMDFALTERPQGGNPTEFISVKTRSRGIVLVLGPLAVAVSFDGDTGTKSAIVLGFCEHQASKLIEQIRCAPDVLDAAMLLPTIWIQMLGQTRAHRIMGRKLTIGRTEVDIGYHWSVDDAGKRLTDVKFDGIIRRLTVFGSETAWDMQAIDAQLEMATLLEEVQSYLFTDMGSLTCMDTSFSPRLRHIRQTLSGLKLWARDTERRIQVQLQTRDGVLMKQLAAQSKEVAARAWRDGVDMRVMAVITLVTLPATSTATLFSTSFFDFAPRNPGKLVSPWVWLYVAVTTIFTLLCLLGWYLASRAMTRRVEESFIDWENSTSEKVELATGVTAPSPSTETTATSVTAAQLALSASDPQVPHAPLSISDSPPLTTILSAESTQEMEKPDARTFSRPGRRFWAASDIWGTQSYKESGRACARCATPVD</sequence>
<feature type="transmembrane region" description="Helical" evidence="1">
    <location>
        <begin position="354"/>
        <end position="372"/>
    </location>
</feature>
<reference evidence="3" key="1">
    <citation type="submission" date="2017-03" db="EMBL/GenBank/DDBJ databases">
        <title>Genomes of endolithic fungi from Antarctica.</title>
        <authorList>
            <person name="Coleine C."/>
            <person name="Masonjones S."/>
            <person name="Stajich J.E."/>
        </authorList>
    </citation>
    <scope>NUCLEOTIDE SEQUENCE [LARGE SCALE GENOMIC DNA]</scope>
    <source>
        <strain evidence="3">CCFEE 5527</strain>
    </source>
</reference>
<proteinExistence type="predicted"/>
<dbReference type="EMBL" id="NAJO01000023">
    <property type="protein sequence ID" value="OQO03995.1"/>
    <property type="molecule type" value="Genomic_DNA"/>
</dbReference>
<gene>
    <name evidence="2" type="ORF">B0A48_10638</name>
</gene>
<dbReference type="AlphaFoldDB" id="A0A1V8SXV8"/>
<evidence type="ECO:0000256" key="1">
    <source>
        <dbReference type="SAM" id="Phobius"/>
    </source>
</evidence>